<keyword evidence="5" id="KW-1185">Reference proteome</keyword>
<dbReference type="Gene3D" id="3.40.50.12780">
    <property type="entry name" value="N-terminal domain of ligase-like"/>
    <property type="match status" value="1"/>
</dbReference>
<dbReference type="CDD" id="cd05907">
    <property type="entry name" value="VL_LC_FACS_like"/>
    <property type="match status" value="1"/>
</dbReference>
<accession>D1PCG9</accession>
<dbReference type="GO" id="GO:0016020">
    <property type="term" value="C:membrane"/>
    <property type="evidence" value="ECO:0007669"/>
    <property type="project" value="TreeGrafter"/>
</dbReference>
<dbReference type="Pfam" id="PF00501">
    <property type="entry name" value="AMP-binding"/>
    <property type="match status" value="1"/>
</dbReference>
<name>D1PCG9_9BACT</name>
<feature type="domain" description="AMP-dependent synthetase/ligase" evidence="3">
    <location>
        <begin position="40"/>
        <end position="455"/>
    </location>
</feature>
<sequence>MEKISFYFVFLTNSIIFASEYKYKLMQINSHLSVLVHDLAKKWGEKTALTFRKFGSDQWQSVSFNLFSLRVKQVSNALLNLGAKPLDKIAVFSQNCVHYLYTDFGAYGIRVTSVPFYANSSEQQIQYMINDAQIRFLFVGEQEQYDKAHRIFALCPSLERIIIFDSSVRISTHDPAALYFKDFLKLGENLPRQTEVEELYKQASMDDLANILYTSGTTGDSKGVMLTYSQYYAALKANDECIPVTEKDRVIDFLPFTHIFERGWAYLCLSEGAELIINTYPHEIQESMREMHPTCMCSVPRFWEKVYIAVKAKMDDAGPIQKKLFYHALAVGKKRNIEYLANCKRPPLALELEYKIINKTVLSMVRKQLGLEKPNIFPTAGAYVSPEVEEFVHAIGINMVVGYGLTESLATVSCDHLDKKRSLGSVGRPISCIQVKIGEDNEVLLKGPTITPGYYHRDTTNAKAFDKDGFFHTGDAGYLKDGELYLTERIKDLFKTSNGKYIAPQQVESLLLVDKFIDQVAVIADQRKFVSALVVPEFRLVEDWAREHHIAFTCREDLCANEKVQKMLMDRIQILQQNLAYYEQIKRITLLAHHFSMESGELTNTLKIRRPIINKNYKAEIDKMYEE</sequence>
<dbReference type="PANTHER" id="PTHR43272:SF33">
    <property type="entry name" value="AMP-BINDING DOMAIN-CONTAINING PROTEIN-RELATED"/>
    <property type="match status" value="1"/>
</dbReference>
<dbReference type="InterPro" id="IPR042099">
    <property type="entry name" value="ANL_N_sf"/>
</dbReference>
<dbReference type="PaxDb" id="537011-PREVCOP_04903"/>
<organism evidence="4 5">
    <name type="scientific">Segatella copri DSM 18205</name>
    <dbReference type="NCBI Taxonomy" id="537011"/>
    <lineage>
        <taxon>Bacteria</taxon>
        <taxon>Pseudomonadati</taxon>
        <taxon>Bacteroidota</taxon>
        <taxon>Bacteroidia</taxon>
        <taxon>Bacteroidales</taxon>
        <taxon>Prevotellaceae</taxon>
        <taxon>Segatella</taxon>
    </lineage>
</organism>
<dbReference type="GO" id="GO:0004467">
    <property type="term" value="F:long-chain fatty acid-CoA ligase activity"/>
    <property type="evidence" value="ECO:0007669"/>
    <property type="project" value="TreeGrafter"/>
</dbReference>
<dbReference type="PROSITE" id="PS00455">
    <property type="entry name" value="AMP_BINDING"/>
    <property type="match status" value="1"/>
</dbReference>
<dbReference type="SUPFAM" id="SSF56801">
    <property type="entry name" value="Acetyl-CoA synthetase-like"/>
    <property type="match status" value="1"/>
</dbReference>
<dbReference type="AlphaFoldDB" id="D1PCG9"/>
<comment type="caution">
    <text evidence="4">The sequence shown here is derived from an EMBL/GenBank/DDBJ whole genome shotgun (WGS) entry which is preliminary data.</text>
</comment>
<keyword evidence="1" id="KW-0547">Nucleotide-binding</keyword>
<gene>
    <name evidence="4" type="ORF">PREVCOP_04903</name>
</gene>
<dbReference type="PANTHER" id="PTHR43272">
    <property type="entry name" value="LONG-CHAIN-FATTY-ACID--COA LIGASE"/>
    <property type="match status" value="1"/>
</dbReference>
<dbReference type="STRING" id="537011.PREVCOP_04903"/>
<evidence type="ECO:0000256" key="1">
    <source>
        <dbReference type="ARBA" id="ARBA00022741"/>
    </source>
</evidence>
<evidence type="ECO:0000313" key="5">
    <source>
        <dbReference type="Proteomes" id="UP000004477"/>
    </source>
</evidence>
<protein>
    <submittedName>
        <fullName evidence="4">AMP-binding enzyme</fullName>
    </submittedName>
</protein>
<proteinExistence type="predicted"/>
<dbReference type="InterPro" id="IPR000873">
    <property type="entry name" value="AMP-dep_synth/lig_dom"/>
</dbReference>
<dbReference type="InterPro" id="IPR020845">
    <property type="entry name" value="AMP-binding_CS"/>
</dbReference>
<reference evidence="4" key="1">
    <citation type="submission" date="2009-11" db="EMBL/GenBank/DDBJ databases">
        <authorList>
            <person name="Weinstock G."/>
            <person name="Sodergren E."/>
            <person name="Clifton S."/>
            <person name="Fulton L."/>
            <person name="Fulton B."/>
            <person name="Courtney L."/>
            <person name="Fronick C."/>
            <person name="Harrison M."/>
            <person name="Strong C."/>
            <person name="Farmer C."/>
            <person name="Delahaunty K."/>
            <person name="Markovic C."/>
            <person name="Hall O."/>
            <person name="Minx P."/>
            <person name="Tomlinson C."/>
            <person name="Mitreva M."/>
            <person name="Nelson J."/>
            <person name="Hou S."/>
            <person name="Wollam A."/>
            <person name="Pepin K.H."/>
            <person name="Johnson M."/>
            <person name="Bhonagiri V."/>
            <person name="Nash W.E."/>
            <person name="Warren W."/>
            <person name="Chinwalla A."/>
            <person name="Mardis E.R."/>
            <person name="Wilson R.K."/>
        </authorList>
    </citation>
    <scope>NUCLEOTIDE SEQUENCE [LARGE SCALE GENOMIC DNA]</scope>
    <source>
        <strain evidence="4">DSM 18205</strain>
    </source>
</reference>
<dbReference type="Pfam" id="PF23562">
    <property type="entry name" value="AMP-binding_C_3"/>
    <property type="match status" value="1"/>
</dbReference>
<evidence type="ECO:0000259" key="3">
    <source>
        <dbReference type="Pfam" id="PF00501"/>
    </source>
</evidence>
<dbReference type="GO" id="GO:0005524">
    <property type="term" value="F:ATP binding"/>
    <property type="evidence" value="ECO:0007669"/>
    <property type="project" value="UniProtKB-KW"/>
</dbReference>
<dbReference type="Proteomes" id="UP000004477">
    <property type="component" value="Unassembled WGS sequence"/>
</dbReference>
<evidence type="ECO:0000313" key="4">
    <source>
        <dbReference type="EMBL" id="EFB35621.1"/>
    </source>
</evidence>
<evidence type="ECO:0000256" key="2">
    <source>
        <dbReference type="ARBA" id="ARBA00022840"/>
    </source>
</evidence>
<keyword evidence="2" id="KW-0067">ATP-binding</keyword>
<dbReference type="EMBL" id="ACBX02000014">
    <property type="protein sequence ID" value="EFB35621.1"/>
    <property type="molecule type" value="Genomic_DNA"/>
</dbReference>
<dbReference type="HOGENOM" id="CLU_000022_45_5_10"/>